<gene>
    <name evidence="1" type="ORF">FWK35_00025148</name>
</gene>
<protein>
    <submittedName>
        <fullName evidence="1">Uncharacterized protein</fullName>
    </submittedName>
</protein>
<comment type="caution">
    <text evidence="1">The sequence shown here is derived from an EMBL/GenBank/DDBJ whole genome shotgun (WGS) entry which is preliminary data.</text>
</comment>
<dbReference type="AlphaFoldDB" id="A0A6G0Z745"/>
<sequence>MAYWPTPDHKGNEYNTARRGLISGILDRTAGLCRLSGDHGENTRWTKISFKTAGESNTES</sequence>
<evidence type="ECO:0000313" key="1">
    <source>
        <dbReference type="EMBL" id="KAF0766588.1"/>
    </source>
</evidence>
<reference evidence="1 2" key="1">
    <citation type="submission" date="2019-08" db="EMBL/GenBank/DDBJ databases">
        <title>Whole genome of Aphis craccivora.</title>
        <authorList>
            <person name="Voronova N.V."/>
            <person name="Shulinski R.S."/>
            <person name="Bandarenka Y.V."/>
            <person name="Zhorov D.G."/>
            <person name="Warner D."/>
        </authorList>
    </citation>
    <scope>NUCLEOTIDE SEQUENCE [LARGE SCALE GENOMIC DNA]</scope>
    <source>
        <strain evidence="1">180601</strain>
        <tissue evidence="1">Whole Body</tissue>
    </source>
</reference>
<evidence type="ECO:0000313" key="2">
    <source>
        <dbReference type="Proteomes" id="UP000478052"/>
    </source>
</evidence>
<keyword evidence="2" id="KW-1185">Reference proteome</keyword>
<dbReference type="EMBL" id="VUJU01001156">
    <property type="protein sequence ID" value="KAF0766588.1"/>
    <property type="molecule type" value="Genomic_DNA"/>
</dbReference>
<organism evidence="1 2">
    <name type="scientific">Aphis craccivora</name>
    <name type="common">Cowpea aphid</name>
    <dbReference type="NCBI Taxonomy" id="307492"/>
    <lineage>
        <taxon>Eukaryota</taxon>
        <taxon>Metazoa</taxon>
        <taxon>Ecdysozoa</taxon>
        <taxon>Arthropoda</taxon>
        <taxon>Hexapoda</taxon>
        <taxon>Insecta</taxon>
        <taxon>Pterygota</taxon>
        <taxon>Neoptera</taxon>
        <taxon>Paraneoptera</taxon>
        <taxon>Hemiptera</taxon>
        <taxon>Sternorrhyncha</taxon>
        <taxon>Aphidomorpha</taxon>
        <taxon>Aphidoidea</taxon>
        <taxon>Aphididae</taxon>
        <taxon>Aphidini</taxon>
        <taxon>Aphis</taxon>
        <taxon>Aphis</taxon>
    </lineage>
</organism>
<name>A0A6G0Z745_APHCR</name>
<accession>A0A6G0Z745</accession>
<proteinExistence type="predicted"/>
<dbReference type="Proteomes" id="UP000478052">
    <property type="component" value="Unassembled WGS sequence"/>
</dbReference>